<evidence type="ECO:0000313" key="2">
    <source>
        <dbReference type="Proteomes" id="UP000241229"/>
    </source>
</evidence>
<keyword evidence="2" id="KW-1185">Reference proteome</keyword>
<sequence length="233" mass="25327">MAFPRNQVAPVSAVEVRLEPGPHPFEVEHAAAIEASWQREVAANPALFDGRVVLLSHIAYDRGRLAGRCHAVRYATLLHWRHSRPPGAEHAFAHAALVSGDGALVAIRMGAHTANAGKVYFAAGSFEPVDFRDGLVDIDANMAREVLEETGLDIAASPVDETYHLYSQNATTVIFRRYHLAESADAIAARISAFVASEAEPEIEGPVIIRGPDDLPDGLMPHMRAIVDWHFGQ</sequence>
<organism evidence="1 2">
    <name type="scientific">Kumtagia ephedrae</name>
    <dbReference type="NCBI Taxonomy" id="2116701"/>
    <lineage>
        <taxon>Bacteria</taxon>
        <taxon>Pseudomonadati</taxon>
        <taxon>Pseudomonadota</taxon>
        <taxon>Alphaproteobacteria</taxon>
        <taxon>Hyphomicrobiales</taxon>
        <taxon>Phyllobacteriaceae</taxon>
        <taxon>Kumtagia</taxon>
    </lineage>
</organism>
<dbReference type="AlphaFoldDB" id="A0A2P7S0B0"/>
<comment type="caution">
    <text evidence="1">The sequence shown here is derived from an EMBL/GenBank/DDBJ whole genome shotgun (WGS) entry which is preliminary data.</text>
</comment>
<proteinExistence type="predicted"/>
<evidence type="ECO:0000313" key="1">
    <source>
        <dbReference type="EMBL" id="PSJ55899.1"/>
    </source>
</evidence>
<accession>A0A2P7S0B0</accession>
<dbReference type="Gene3D" id="3.90.79.10">
    <property type="entry name" value="Nucleoside Triphosphate Pyrophosphohydrolase"/>
    <property type="match status" value="1"/>
</dbReference>
<dbReference type="InterPro" id="IPR015797">
    <property type="entry name" value="NUDIX_hydrolase-like_dom_sf"/>
</dbReference>
<gene>
    <name evidence="1" type="ORF">C7I84_22285</name>
</gene>
<reference evidence="1 2" key="1">
    <citation type="submission" date="2018-03" db="EMBL/GenBank/DDBJ databases">
        <title>The draft genome of Mesorhizobium sp. 6GN-30.</title>
        <authorList>
            <person name="Liu L."/>
            <person name="Li L."/>
            <person name="Wang T."/>
            <person name="Zhang X."/>
            <person name="Liang L."/>
        </authorList>
    </citation>
    <scope>NUCLEOTIDE SEQUENCE [LARGE SCALE GENOMIC DNA]</scope>
    <source>
        <strain evidence="1 2">6GN30</strain>
    </source>
</reference>
<dbReference type="Proteomes" id="UP000241229">
    <property type="component" value="Unassembled WGS sequence"/>
</dbReference>
<dbReference type="OrthoDB" id="9806849at2"/>
<dbReference type="SUPFAM" id="SSF55811">
    <property type="entry name" value="Nudix"/>
    <property type="match status" value="1"/>
</dbReference>
<dbReference type="EMBL" id="PXYK01000025">
    <property type="protein sequence ID" value="PSJ55899.1"/>
    <property type="molecule type" value="Genomic_DNA"/>
</dbReference>
<name>A0A2P7S0B0_9HYPH</name>
<evidence type="ECO:0008006" key="3">
    <source>
        <dbReference type="Google" id="ProtNLM"/>
    </source>
</evidence>
<protein>
    <recommendedName>
        <fullName evidence="3">NUDIX hydrolase</fullName>
    </recommendedName>
</protein>